<evidence type="ECO:0000256" key="13">
    <source>
        <dbReference type="SAM" id="Phobius"/>
    </source>
</evidence>
<dbReference type="AlphaFoldDB" id="T0QSJ8"/>
<keyword evidence="10 13" id="KW-0472">Membrane</keyword>
<dbReference type="EMBL" id="JH767143">
    <property type="protein sequence ID" value="EQC37686.1"/>
    <property type="molecule type" value="Genomic_DNA"/>
</dbReference>
<organism evidence="15 16">
    <name type="scientific">Saprolegnia diclina (strain VS20)</name>
    <dbReference type="NCBI Taxonomy" id="1156394"/>
    <lineage>
        <taxon>Eukaryota</taxon>
        <taxon>Sar</taxon>
        <taxon>Stramenopiles</taxon>
        <taxon>Oomycota</taxon>
        <taxon>Saprolegniomycetes</taxon>
        <taxon>Saprolegniales</taxon>
        <taxon>Saprolegniaceae</taxon>
        <taxon>Saprolegnia</taxon>
    </lineage>
</organism>
<dbReference type="PANTHER" id="PTHR10217:SF435">
    <property type="entry name" value="POTASSIUM VOLTAGE-GATED CHANNEL PROTEIN EAG"/>
    <property type="match status" value="1"/>
</dbReference>
<dbReference type="InterPro" id="IPR003938">
    <property type="entry name" value="K_chnl_volt-dep_EAG/ELK/ERG"/>
</dbReference>
<dbReference type="InterPro" id="IPR014710">
    <property type="entry name" value="RmlC-like_jellyroll"/>
</dbReference>
<dbReference type="InterPro" id="IPR005821">
    <property type="entry name" value="Ion_trans_dom"/>
</dbReference>
<dbReference type="GO" id="GO:0005886">
    <property type="term" value="C:plasma membrane"/>
    <property type="evidence" value="ECO:0007669"/>
    <property type="project" value="TreeGrafter"/>
</dbReference>
<evidence type="ECO:0000256" key="8">
    <source>
        <dbReference type="ARBA" id="ARBA00022989"/>
    </source>
</evidence>
<sequence length="728" mass="81717">MDSPTHGPTGDALLPLDIGDALPQDIADALGPGLSEFGDDEADDVVESQANDEDSESWASDPPEVVVALAISESRARLSVMLPSDSTPVIDTLSDRAIERLARLPRTTDERQPLRGARLSRVFSVPESEARAPEVLTASTTQLKSVGAMLGPSPSRTLVASPSKAHVEPPVSRVATRIAVPKQGKEDLRLVADNFTADESRRYWFILLPTAPALVVWNGIQTGALLYVCIVAPYFICFTTQPLEGYIAHYNITLDQLRATYAWVDTTDRCMDLFFGVDILLTMRLAFVDPRSGSVVRDPRAIARRYMCGWLLFDILVTLPWDLLVAEPNAVASLVRVFRLAKLAKVLRLVKYGQILEFFEDRTRLSRNAVVAFELLATIALVAHYTACGFYLVARLNDDYLNTSWLATLGFLNESPWNLYVISLYWSLTLMTTVGFGDVYPVSIYERSFAILAMGVSAAAYAYVIASMSSIVLLMNVNETRYYERLNEVNAYMKARDLPALLQLRTRKYYRYFLQRKTVYNEARILHDLPSNLKSEVAEHYAKVTIRNVVFFHDLPRGFTTEIAMRLKPTFCPPNSVVLTKGEVANEMYIISKGMLHVTLPHKESQQDIGITYLYDGDHFGEMALLLTDQERKRTATVRAELYSELHGLEYEHLESVLARYPIVLEKLMHMAVARMILLTNLQKSKVSSMILAMPKKGAAQKFQHIASQSKLRITKQLIRRLSLTAKL</sequence>
<keyword evidence="5" id="KW-0631">Potassium channel</keyword>
<keyword evidence="11" id="KW-0407">Ion channel</keyword>
<dbReference type="GO" id="GO:0042391">
    <property type="term" value="P:regulation of membrane potential"/>
    <property type="evidence" value="ECO:0007669"/>
    <property type="project" value="TreeGrafter"/>
</dbReference>
<dbReference type="PRINTS" id="PR01463">
    <property type="entry name" value="EAGCHANLFMLY"/>
</dbReference>
<gene>
    <name evidence="15" type="ORF">SDRG_04716</name>
</gene>
<name>T0QSJ8_SAPDV</name>
<dbReference type="eggNOG" id="KOG0498">
    <property type="taxonomic scope" value="Eukaryota"/>
</dbReference>
<evidence type="ECO:0000256" key="4">
    <source>
        <dbReference type="ARBA" id="ARBA00022692"/>
    </source>
</evidence>
<feature type="compositionally biased region" description="Acidic residues" evidence="12">
    <location>
        <begin position="37"/>
        <end position="56"/>
    </location>
</feature>
<evidence type="ECO:0000256" key="7">
    <source>
        <dbReference type="ARBA" id="ARBA00022958"/>
    </source>
</evidence>
<dbReference type="SUPFAM" id="SSF81324">
    <property type="entry name" value="Voltage-gated potassium channels"/>
    <property type="match status" value="1"/>
</dbReference>
<keyword evidence="8 13" id="KW-1133">Transmembrane helix</keyword>
<evidence type="ECO:0000256" key="1">
    <source>
        <dbReference type="ARBA" id="ARBA00004141"/>
    </source>
</evidence>
<evidence type="ECO:0000256" key="2">
    <source>
        <dbReference type="ARBA" id="ARBA00022448"/>
    </source>
</evidence>
<dbReference type="InterPro" id="IPR000595">
    <property type="entry name" value="cNMP-bd_dom"/>
</dbReference>
<dbReference type="VEuPathDB" id="FungiDB:SDRG_04716"/>
<keyword evidence="3" id="KW-0633">Potassium transport</keyword>
<keyword evidence="6" id="KW-0851">Voltage-gated channel</keyword>
<reference evidence="15 16" key="1">
    <citation type="submission" date="2012-04" db="EMBL/GenBank/DDBJ databases">
        <title>The Genome Sequence of Saprolegnia declina VS20.</title>
        <authorList>
            <consortium name="The Broad Institute Genome Sequencing Platform"/>
            <person name="Russ C."/>
            <person name="Nusbaum C."/>
            <person name="Tyler B."/>
            <person name="van West P."/>
            <person name="Dieguez-Uribeondo J."/>
            <person name="de Bruijn I."/>
            <person name="Tripathy S."/>
            <person name="Jiang R."/>
            <person name="Young S.K."/>
            <person name="Zeng Q."/>
            <person name="Gargeya S."/>
            <person name="Fitzgerald M."/>
            <person name="Haas B."/>
            <person name="Abouelleil A."/>
            <person name="Alvarado L."/>
            <person name="Arachchi H.M."/>
            <person name="Berlin A."/>
            <person name="Chapman S.B."/>
            <person name="Goldberg J."/>
            <person name="Griggs A."/>
            <person name="Gujja S."/>
            <person name="Hansen M."/>
            <person name="Howarth C."/>
            <person name="Imamovic A."/>
            <person name="Larimer J."/>
            <person name="McCowen C."/>
            <person name="Montmayeur A."/>
            <person name="Murphy C."/>
            <person name="Neiman D."/>
            <person name="Pearson M."/>
            <person name="Priest M."/>
            <person name="Roberts A."/>
            <person name="Saif S."/>
            <person name="Shea T."/>
            <person name="Sisk P."/>
            <person name="Sykes S."/>
            <person name="Wortman J."/>
            <person name="Nusbaum C."/>
            <person name="Birren B."/>
        </authorList>
    </citation>
    <scope>NUCLEOTIDE SEQUENCE [LARGE SCALE GENOMIC DNA]</scope>
    <source>
        <strain evidence="15 16">VS20</strain>
    </source>
</reference>
<proteinExistence type="predicted"/>
<dbReference type="InterPro" id="IPR018488">
    <property type="entry name" value="cNMP-bd_CS"/>
</dbReference>
<dbReference type="Pfam" id="PF00027">
    <property type="entry name" value="cNMP_binding"/>
    <property type="match status" value="1"/>
</dbReference>
<evidence type="ECO:0000256" key="11">
    <source>
        <dbReference type="ARBA" id="ARBA00023303"/>
    </source>
</evidence>
<dbReference type="GO" id="GO:0034702">
    <property type="term" value="C:monoatomic ion channel complex"/>
    <property type="evidence" value="ECO:0007669"/>
    <property type="project" value="UniProtKB-KW"/>
</dbReference>
<comment type="subcellular location">
    <subcellularLocation>
        <location evidence="1">Membrane</location>
        <topology evidence="1">Multi-pass membrane protein</topology>
    </subcellularLocation>
</comment>
<dbReference type="SUPFAM" id="SSF51206">
    <property type="entry name" value="cAMP-binding domain-like"/>
    <property type="match status" value="1"/>
</dbReference>
<keyword evidence="9" id="KW-0406">Ion transport</keyword>
<evidence type="ECO:0000256" key="12">
    <source>
        <dbReference type="SAM" id="MobiDB-lite"/>
    </source>
</evidence>
<accession>T0QSJ8</accession>
<dbReference type="PROSITE" id="PS50042">
    <property type="entry name" value="CNMP_BINDING_3"/>
    <property type="match status" value="1"/>
</dbReference>
<evidence type="ECO:0000313" key="16">
    <source>
        <dbReference type="Proteomes" id="UP000030762"/>
    </source>
</evidence>
<keyword evidence="7" id="KW-0630">Potassium</keyword>
<evidence type="ECO:0000256" key="9">
    <source>
        <dbReference type="ARBA" id="ARBA00023065"/>
    </source>
</evidence>
<keyword evidence="16" id="KW-1185">Reference proteome</keyword>
<feature type="domain" description="Cyclic nucleotide-binding" evidence="14">
    <location>
        <begin position="551"/>
        <end position="675"/>
    </location>
</feature>
<feature type="transmembrane region" description="Helical" evidence="13">
    <location>
        <begin position="371"/>
        <end position="394"/>
    </location>
</feature>
<dbReference type="Gene3D" id="1.10.287.70">
    <property type="match status" value="1"/>
</dbReference>
<dbReference type="Gene3D" id="1.10.287.630">
    <property type="entry name" value="Helix hairpin bin"/>
    <property type="match status" value="1"/>
</dbReference>
<dbReference type="OrthoDB" id="432483at2759"/>
<dbReference type="InParanoid" id="T0QSJ8"/>
<evidence type="ECO:0000259" key="14">
    <source>
        <dbReference type="PROSITE" id="PS50042"/>
    </source>
</evidence>
<keyword evidence="4 13" id="KW-0812">Transmembrane</keyword>
<dbReference type="RefSeq" id="XP_008608619.1">
    <property type="nucleotide sequence ID" value="XM_008610397.1"/>
</dbReference>
<evidence type="ECO:0000256" key="3">
    <source>
        <dbReference type="ARBA" id="ARBA00022538"/>
    </source>
</evidence>
<evidence type="ECO:0000256" key="6">
    <source>
        <dbReference type="ARBA" id="ARBA00022882"/>
    </source>
</evidence>
<dbReference type="GeneID" id="19945443"/>
<evidence type="ECO:0000256" key="10">
    <source>
        <dbReference type="ARBA" id="ARBA00023136"/>
    </source>
</evidence>
<dbReference type="Gene3D" id="2.60.120.10">
    <property type="entry name" value="Jelly Rolls"/>
    <property type="match status" value="1"/>
</dbReference>
<feature type="region of interest" description="Disordered" evidence="12">
    <location>
        <begin position="24"/>
        <end position="61"/>
    </location>
</feature>
<feature type="transmembrane region" description="Helical" evidence="13">
    <location>
        <begin position="417"/>
        <end position="437"/>
    </location>
</feature>
<dbReference type="SMART" id="SM00100">
    <property type="entry name" value="cNMP"/>
    <property type="match status" value="1"/>
</dbReference>
<dbReference type="CDD" id="cd00038">
    <property type="entry name" value="CAP_ED"/>
    <property type="match status" value="1"/>
</dbReference>
<dbReference type="Proteomes" id="UP000030762">
    <property type="component" value="Unassembled WGS sequence"/>
</dbReference>
<evidence type="ECO:0000256" key="5">
    <source>
        <dbReference type="ARBA" id="ARBA00022826"/>
    </source>
</evidence>
<keyword evidence="2" id="KW-0813">Transport</keyword>
<feature type="transmembrane region" description="Helical" evidence="13">
    <location>
        <begin position="449"/>
        <end position="475"/>
    </location>
</feature>
<dbReference type="GO" id="GO:0005249">
    <property type="term" value="F:voltage-gated potassium channel activity"/>
    <property type="evidence" value="ECO:0007669"/>
    <property type="project" value="InterPro"/>
</dbReference>
<protein>
    <recommendedName>
        <fullName evidence="14">Cyclic nucleotide-binding domain-containing protein</fullName>
    </recommendedName>
</protein>
<dbReference type="OMA" id="MHMAVAR"/>
<dbReference type="Pfam" id="PF00520">
    <property type="entry name" value="Ion_trans"/>
    <property type="match status" value="1"/>
</dbReference>
<dbReference type="PROSITE" id="PS00889">
    <property type="entry name" value="CNMP_BINDING_2"/>
    <property type="match status" value="1"/>
</dbReference>
<dbReference type="InterPro" id="IPR050818">
    <property type="entry name" value="KCNH_animal-type"/>
</dbReference>
<dbReference type="PANTHER" id="PTHR10217">
    <property type="entry name" value="VOLTAGE AND LIGAND GATED POTASSIUM CHANNEL"/>
    <property type="match status" value="1"/>
</dbReference>
<dbReference type="InterPro" id="IPR018490">
    <property type="entry name" value="cNMP-bd_dom_sf"/>
</dbReference>
<evidence type="ECO:0000313" key="15">
    <source>
        <dbReference type="EMBL" id="EQC37686.1"/>
    </source>
</evidence>